<keyword evidence="2" id="KW-0134">Cell wall</keyword>
<dbReference type="InterPro" id="IPR008965">
    <property type="entry name" value="CBM2/CBM3_carb-bd_dom_sf"/>
</dbReference>
<feature type="compositionally biased region" description="Gly residues" evidence="6">
    <location>
        <begin position="956"/>
        <end position="967"/>
    </location>
</feature>
<feature type="region of interest" description="Disordered" evidence="6">
    <location>
        <begin position="1272"/>
        <end position="1297"/>
    </location>
</feature>
<feature type="domain" description="SLH" evidence="8">
    <location>
        <begin position="1356"/>
        <end position="1413"/>
    </location>
</feature>
<dbReference type="Pfam" id="PF07554">
    <property type="entry name" value="FIVAR"/>
    <property type="match status" value="2"/>
</dbReference>
<dbReference type="EMBL" id="SMRT01000025">
    <property type="protein sequence ID" value="TDF91730.1"/>
    <property type="molecule type" value="Genomic_DNA"/>
</dbReference>
<evidence type="ECO:0000256" key="6">
    <source>
        <dbReference type="SAM" id="MobiDB-lite"/>
    </source>
</evidence>
<evidence type="ECO:0000256" key="1">
    <source>
        <dbReference type="ARBA" id="ARBA00004168"/>
    </source>
</evidence>
<sequence length="1472" mass="157698">MKLFTKERNMLNRQFKKMISALLVFFVLLTGVPFPEAYATDLPTASLTSSTTNAPQAVYGNPFRVTVKISNVTDSVYQQVYEHEATVNYDPDQLELTEVLAPYNTFEVPVQTAVSPGKVKVYNKLIAGKAGYAFSSGTRNFSVFIFKPKASGAYHSSVSVSDITITNGQGNKLELNNASYTINVVPAGNKSSLNALINQAQSAYDAAVEGTETGQYPAGSKNALKTAIQKANATAKGIEGNTTLPNQPQAALNQALAELQAAFDVFQALAIGTNGEYSLNFTAMHATKDEASSMDKYFLKPGKLTVQGNTKKVSFTVKDSTTVSSLKVQQNGAMVETAILSTDTVANTRVVEFPVSDLNALLNAQVHISTTLPGGGAYEMDHSIRLKFDIGGKTQLNALIANAQAAHDAAVEGSANGQYPAGSKITLKAAIDQAKAAAANVGASQSQVDQAAADLQTALGAFKASVNTGTPSNPDLQDGVYDIGFTIYKKGTSDSSVMYDYVIPESGKLSVQGGKKYVSFTLKQSKEILSFKTQQNGALAETTVVSKDEAANTRVVQFPVDDLTVRVNGWVKIYWQLTPDFLYDNEYDVEIGFSNLPTNPSNSVNKSTLNQTIAAAQAAYDAAVEGTENGQYPGSAKNALQTAINNAKAVANDTGATQQQVDRAVEHLQASLGTFQASVINKQSLPEGEYLLDYAIYKKGTNDNSVMYDYVVKDSGKLTVQGGKKYVSFTLKQSAEILSFKTLQNGALAETTTVSSDPASNTRTVQFEVDNLTSRLNGWVKIYWDLGPPIGLYDHEYDVELSFSNLRVDLTKPVKDGQYSFSFTAASDDPSGAPIHSYLDTTGGLKVQNGKKLASFKLKSGVTITKIQMLKSDNTVQDILPQYAVKQAGLVRVLANEEAAKEVQFEVDDLTATYIIQLIAGGGASTEARTFKLAFDKVVPVGTVTTPTTPTTPTNPGGGTGGGGGGTIPNTSSMAAGTYSINYKILKYGTDEKSVMQDYVITPATLKVEGGKQYITLTLKQSKEITQFQTELGGSLTDTAVVSRNETRNTRDVQFEVPDLSAKLKGWVKVDWPEFNYFHSYDVDISFDKSSIKKLSGTDLAIGGGAAIAALKDGEYDLDFTVLQHRSNLESRINDYIAHPGKLIVKGEKKSIVLQLTRNNEITDFKIETEKATESGSSSANKKIEKEMVSATAENVNEAENTRSVKFEVKDVTATLHAVVTMVKKVSGNEADGQTAGNTEANGEDGSDQTASVPTENIDVDIMFHTDAFGQTKEEQEQAANPAAQLPTGSSSGAPTLSDIQDHWAKSLIERAVALGIVNGYEDGTFRPSGEISRAEFTAMIGRALKLKGSEAKLAFADADHIPLWVKPLLANAVEAGIISSYEDGTFRAGRQITRSEIAVIVVRALNLPLDAGDALPFADAGQIPEWASPYVAAAFQKGIINGRDYNLFAPNDSATRAEAVTLVISMLNDAK</sequence>
<evidence type="ECO:0008006" key="11">
    <source>
        <dbReference type="Google" id="ProtNLM"/>
    </source>
</evidence>
<accession>A0A4R5KCF0</accession>
<keyword evidence="5" id="KW-0572">Peptidoglycan-anchor</keyword>
<dbReference type="PROSITE" id="PS50978">
    <property type="entry name" value="NEAT"/>
    <property type="match status" value="5"/>
</dbReference>
<reference evidence="9 10" key="1">
    <citation type="submission" date="2019-03" db="EMBL/GenBank/DDBJ databases">
        <title>This is whole genome sequence of Paenibacillus sp MS74 strain.</title>
        <authorList>
            <person name="Trinh H.N."/>
        </authorList>
    </citation>
    <scope>NUCLEOTIDE SEQUENCE [LARGE SCALE GENOMIC DNA]</scope>
    <source>
        <strain evidence="9 10">MS74</strain>
    </source>
</reference>
<feature type="compositionally biased region" description="Low complexity" evidence="6">
    <location>
        <begin position="944"/>
        <end position="955"/>
    </location>
</feature>
<dbReference type="Gene3D" id="1.20.1270.90">
    <property type="entry name" value="AF1782-like"/>
    <property type="match status" value="3"/>
</dbReference>
<feature type="domain" description="NEAT" evidence="7">
    <location>
        <begin position="685"/>
        <end position="811"/>
    </location>
</feature>
<dbReference type="Pfam" id="PF00395">
    <property type="entry name" value="SLH"/>
    <property type="match status" value="3"/>
</dbReference>
<evidence type="ECO:0000313" key="9">
    <source>
        <dbReference type="EMBL" id="TDF91730.1"/>
    </source>
</evidence>
<evidence type="ECO:0000256" key="4">
    <source>
        <dbReference type="ARBA" id="ARBA00022729"/>
    </source>
</evidence>
<keyword evidence="10" id="KW-1185">Reference proteome</keyword>
<dbReference type="GO" id="GO:0030246">
    <property type="term" value="F:carbohydrate binding"/>
    <property type="evidence" value="ECO:0007669"/>
    <property type="project" value="InterPro"/>
</dbReference>
<evidence type="ECO:0000256" key="5">
    <source>
        <dbReference type="ARBA" id="ARBA00023088"/>
    </source>
</evidence>
<dbReference type="Gene3D" id="2.60.40.1850">
    <property type="match status" value="6"/>
</dbReference>
<feature type="domain" description="NEAT" evidence="7">
    <location>
        <begin position="1111"/>
        <end position="1253"/>
    </location>
</feature>
<dbReference type="CDD" id="cd08547">
    <property type="entry name" value="Type_II_cohesin"/>
    <property type="match status" value="1"/>
</dbReference>
<keyword evidence="3" id="KW-0964">Secreted</keyword>
<dbReference type="PANTHER" id="PTHR37824">
    <property type="entry name" value="IRON-REGULATED SURFACE DETERMINANT PROTEIN C"/>
    <property type="match status" value="1"/>
</dbReference>
<feature type="domain" description="NEAT" evidence="7">
    <location>
        <begin position="974"/>
        <end position="1095"/>
    </location>
</feature>
<name>A0A4R5KCF0_9BACL</name>
<evidence type="ECO:0000259" key="8">
    <source>
        <dbReference type="PROSITE" id="PS51272"/>
    </source>
</evidence>
<feature type="region of interest" description="Disordered" evidence="6">
    <location>
        <begin position="1230"/>
        <end position="1254"/>
    </location>
</feature>
<dbReference type="Pfam" id="PF05031">
    <property type="entry name" value="NEAT"/>
    <property type="match status" value="5"/>
</dbReference>
<dbReference type="InterPro" id="IPR050436">
    <property type="entry name" value="IsdA"/>
</dbReference>
<dbReference type="CDD" id="cd06920">
    <property type="entry name" value="NEAT"/>
    <property type="match status" value="5"/>
</dbReference>
<dbReference type="Proteomes" id="UP000295636">
    <property type="component" value="Unassembled WGS sequence"/>
</dbReference>
<dbReference type="InterPro" id="IPR006635">
    <property type="entry name" value="NEAT_dom"/>
</dbReference>
<dbReference type="SMART" id="SM00725">
    <property type="entry name" value="NEAT"/>
    <property type="match status" value="5"/>
</dbReference>
<feature type="domain" description="NEAT" evidence="7">
    <location>
        <begin position="476"/>
        <end position="601"/>
    </location>
</feature>
<gene>
    <name evidence="9" type="ORF">E1757_31880</name>
</gene>
<proteinExistence type="predicted"/>
<dbReference type="PANTHER" id="PTHR37824:SF1">
    <property type="entry name" value="IRON-REGULATED SURFACE DETERMINANT PROTEIN C"/>
    <property type="match status" value="1"/>
</dbReference>
<feature type="compositionally biased region" description="Polar residues" evidence="6">
    <location>
        <begin position="1287"/>
        <end position="1297"/>
    </location>
</feature>
<organism evidence="9 10">
    <name type="scientific">Paenibacillus piri</name>
    <dbReference type="NCBI Taxonomy" id="2547395"/>
    <lineage>
        <taxon>Bacteria</taxon>
        <taxon>Bacillati</taxon>
        <taxon>Bacillota</taxon>
        <taxon>Bacilli</taxon>
        <taxon>Bacillales</taxon>
        <taxon>Paenibacillaceae</taxon>
        <taxon>Paenibacillus</taxon>
    </lineage>
</organism>
<feature type="region of interest" description="Disordered" evidence="6">
    <location>
        <begin position="944"/>
        <end position="969"/>
    </location>
</feature>
<dbReference type="SUPFAM" id="SSF158911">
    <property type="entry name" value="NEAT domain-like"/>
    <property type="match status" value="6"/>
</dbReference>
<dbReference type="PROSITE" id="PS51272">
    <property type="entry name" value="SLH"/>
    <property type="match status" value="3"/>
</dbReference>
<comment type="subcellular location">
    <subcellularLocation>
        <location evidence="1">Secreted</location>
        <location evidence="1">Cell wall</location>
        <topology evidence="1">Peptidoglycan-anchor</topology>
    </subcellularLocation>
</comment>
<evidence type="ECO:0000256" key="2">
    <source>
        <dbReference type="ARBA" id="ARBA00022512"/>
    </source>
</evidence>
<comment type="caution">
    <text evidence="9">The sequence shown here is derived from an EMBL/GenBank/DDBJ whole genome shotgun (WGS) entry which is preliminary data.</text>
</comment>
<dbReference type="SUPFAM" id="SSF49384">
    <property type="entry name" value="Carbohydrate-binding domain"/>
    <property type="match status" value="1"/>
</dbReference>
<protein>
    <recommendedName>
        <fullName evidence="11">S-layer homology domain-containing protein</fullName>
    </recommendedName>
</protein>
<dbReference type="OrthoDB" id="504962at2"/>
<dbReference type="InterPro" id="IPR037250">
    <property type="entry name" value="NEAT_dom_sf"/>
</dbReference>
<evidence type="ECO:0000256" key="3">
    <source>
        <dbReference type="ARBA" id="ARBA00022525"/>
    </source>
</evidence>
<keyword evidence="4" id="KW-0732">Signal</keyword>
<feature type="domain" description="NEAT" evidence="7">
    <location>
        <begin position="272"/>
        <end position="396"/>
    </location>
</feature>
<feature type="domain" description="SLH" evidence="8">
    <location>
        <begin position="1415"/>
        <end position="1472"/>
    </location>
</feature>
<dbReference type="Gene3D" id="2.60.40.680">
    <property type="match status" value="1"/>
</dbReference>
<dbReference type="InterPro" id="IPR001119">
    <property type="entry name" value="SLH_dom"/>
</dbReference>
<feature type="domain" description="SLH" evidence="8">
    <location>
        <begin position="1292"/>
        <end position="1355"/>
    </location>
</feature>
<evidence type="ECO:0000259" key="7">
    <source>
        <dbReference type="PROSITE" id="PS50978"/>
    </source>
</evidence>
<evidence type="ECO:0000313" key="10">
    <source>
        <dbReference type="Proteomes" id="UP000295636"/>
    </source>
</evidence>